<evidence type="ECO:0000313" key="9">
    <source>
        <dbReference type="Proteomes" id="UP000002009"/>
    </source>
</evidence>
<accession>C1E0L6</accession>
<dbReference type="GeneID" id="8240777"/>
<dbReference type="Pfam" id="PF03208">
    <property type="entry name" value="PRA1"/>
    <property type="match status" value="1"/>
</dbReference>
<dbReference type="AlphaFoldDB" id="C1E0L6"/>
<dbReference type="EMBL" id="CP001323">
    <property type="protein sequence ID" value="ACO61322.1"/>
    <property type="molecule type" value="Genomic_DNA"/>
</dbReference>
<comment type="similarity">
    <text evidence="3">Belongs to the PRA1 family.</text>
</comment>
<dbReference type="Proteomes" id="UP000002009">
    <property type="component" value="Chromosome 2"/>
</dbReference>
<keyword evidence="6" id="KW-0472">Membrane</keyword>
<feature type="region of interest" description="Disordered" evidence="7">
    <location>
        <begin position="29"/>
        <end position="51"/>
    </location>
</feature>
<dbReference type="GO" id="GO:0005783">
    <property type="term" value="C:endoplasmic reticulum"/>
    <property type="evidence" value="ECO:0007669"/>
    <property type="project" value="UniProtKB-ARBA"/>
</dbReference>
<dbReference type="GO" id="GO:0016020">
    <property type="term" value="C:membrane"/>
    <property type="evidence" value="ECO:0007669"/>
    <property type="project" value="UniProtKB-SubCell"/>
</dbReference>
<proteinExistence type="inferred from homology"/>
<evidence type="ECO:0000256" key="3">
    <source>
        <dbReference type="ARBA" id="ARBA00006483"/>
    </source>
</evidence>
<gene>
    <name evidence="8" type="ORF">MICPUN_56148</name>
</gene>
<evidence type="ECO:0000256" key="6">
    <source>
        <dbReference type="ARBA" id="ARBA00023136"/>
    </source>
</evidence>
<dbReference type="KEGG" id="mis:MICPUN_56148"/>
<organism evidence="8 9">
    <name type="scientific">Micromonas commoda (strain RCC299 / NOUM17 / CCMP2709)</name>
    <name type="common">Picoplanktonic green alga</name>
    <dbReference type="NCBI Taxonomy" id="296587"/>
    <lineage>
        <taxon>Eukaryota</taxon>
        <taxon>Viridiplantae</taxon>
        <taxon>Chlorophyta</taxon>
        <taxon>Mamiellophyceae</taxon>
        <taxon>Mamiellales</taxon>
        <taxon>Mamiellaceae</taxon>
        <taxon>Micromonas</taxon>
    </lineage>
</organism>
<keyword evidence="9" id="KW-1185">Reference proteome</keyword>
<dbReference type="RefSeq" id="XP_002500064.1">
    <property type="nucleotide sequence ID" value="XM_002500018.1"/>
</dbReference>
<evidence type="ECO:0000256" key="7">
    <source>
        <dbReference type="SAM" id="MobiDB-lite"/>
    </source>
</evidence>
<dbReference type="OrthoDB" id="498832at2759"/>
<evidence type="ECO:0000313" key="8">
    <source>
        <dbReference type="EMBL" id="ACO61322.1"/>
    </source>
</evidence>
<keyword evidence="5" id="KW-1133">Transmembrane helix</keyword>
<feature type="region of interest" description="Disordered" evidence="7">
    <location>
        <begin position="318"/>
        <end position="377"/>
    </location>
</feature>
<dbReference type="OMA" id="MKAWISE"/>
<dbReference type="GO" id="GO:0016192">
    <property type="term" value="P:vesicle-mediated transport"/>
    <property type="evidence" value="ECO:0007669"/>
    <property type="project" value="UniProtKB-ARBA"/>
</dbReference>
<evidence type="ECO:0000256" key="2">
    <source>
        <dbReference type="ARBA" id="ARBA00004141"/>
    </source>
</evidence>
<evidence type="ECO:0000256" key="5">
    <source>
        <dbReference type="ARBA" id="ARBA00022989"/>
    </source>
</evidence>
<keyword evidence="4" id="KW-0812">Transmembrane</keyword>
<sequence>MSFTSAVSSAVASPAAGLAIRAIRREKSTATVARRDDRPARRVVSRPRLGERLSTRRRDLVVPGSYAAGAPSSRGDPDENPFDAMDFAEWFKTLKKAPWDEAPKAWKEFWAVRTQAAVIEMDVEKETVDAKEVEGIGLNPPKDKAEAIERIKTNAVYYRQNYLVATWAYALVNCVMPRHFGANPGAVVFLLAAAGAVLCASDVLLGEFSLWLKSGGRDFAWNASRVAGVDRSTLRGGLGAAAGLGLCAAVLAEGSVAHLAGSLAWGVALSLAHAAFRPIDLKSTISNLWKDVKGVQTKEEAAEVAKKGVKAVQSWWKNRRPNEPTPVVMTMKGDPNKAAQQYYEQQQRQQKKDDDDVVDTDGWAQSDFKGRLPGGKK</sequence>
<dbReference type="InParanoid" id="C1E0L6"/>
<protein>
    <submittedName>
        <fullName evidence="8">Uncharacterized protein</fullName>
    </submittedName>
</protein>
<comment type="function">
    <text evidence="1">May be involved in both secretory and endocytic intracellular trafficking in the endosomal/prevacuolar compartments.</text>
</comment>
<feature type="compositionally biased region" description="Basic and acidic residues" evidence="7">
    <location>
        <begin position="29"/>
        <end position="40"/>
    </location>
</feature>
<evidence type="ECO:0000256" key="4">
    <source>
        <dbReference type="ARBA" id="ARBA00022692"/>
    </source>
</evidence>
<name>C1E0L6_MICCC</name>
<dbReference type="InterPro" id="IPR004895">
    <property type="entry name" value="Prenylated_rab_accept_PRA1"/>
</dbReference>
<comment type="subcellular location">
    <subcellularLocation>
        <location evidence="2">Membrane</location>
        <topology evidence="2">Multi-pass membrane protein</topology>
    </subcellularLocation>
</comment>
<reference evidence="8 9" key="1">
    <citation type="journal article" date="2009" name="Science">
        <title>Green evolution and dynamic adaptations revealed by genomes of the marine picoeukaryotes Micromonas.</title>
        <authorList>
            <person name="Worden A.Z."/>
            <person name="Lee J.H."/>
            <person name="Mock T."/>
            <person name="Rouze P."/>
            <person name="Simmons M.P."/>
            <person name="Aerts A.L."/>
            <person name="Allen A.E."/>
            <person name="Cuvelier M.L."/>
            <person name="Derelle E."/>
            <person name="Everett M.V."/>
            <person name="Foulon E."/>
            <person name="Grimwood J."/>
            <person name="Gundlach H."/>
            <person name="Henrissat B."/>
            <person name="Napoli C."/>
            <person name="McDonald S.M."/>
            <person name="Parker M.S."/>
            <person name="Rombauts S."/>
            <person name="Salamov A."/>
            <person name="Von Dassow P."/>
            <person name="Badger J.H."/>
            <person name="Coutinho P.M."/>
            <person name="Demir E."/>
            <person name="Dubchak I."/>
            <person name="Gentemann C."/>
            <person name="Eikrem W."/>
            <person name="Gready J.E."/>
            <person name="John U."/>
            <person name="Lanier W."/>
            <person name="Lindquist E.A."/>
            <person name="Lucas S."/>
            <person name="Mayer K.F."/>
            <person name="Moreau H."/>
            <person name="Not F."/>
            <person name="Otillar R."/>
            <person name="Panaud O."/>
            <person name="Pangilinan J."/>
            <person name="Paulsen I."/>
            <person name="Piegu B."/>
            <person name="Poliakov A."/>
            <person name="Robbens S."/>
            <person name="Schmutz J."/>
            <person name="Toulza E."/>
            <person name="Wyss T."/>
            <person name="Zelensky A."/>
            <person name="Zhou K."/>
            <person name="Armbrust E.V."/>
            <person name="Bhattacharya D."/>
            <person name="Goodenough U.W."/>
            <person name="Van de Peer Y."/>
            <person name="Grigoriev I.V."/>
        </authorList>
    </citation>
    <scope>NUCLEOTIDE SEQUENCE [LARGE SCALE GENOMIC DNA]</scope>
    <source>
        <strain evidence="9">RCC299 / NOUM17</strain>
    </source>
</reference>
<evidence type="ECO:0000256" key="1">
    <source>
        <dbReference type="ARBA" id="ARBA00002501"/>
    </source>
</evidence>